<keyword evidence="2" id="KW-1185">Reference proteome</keyword>
<keyword evidence="1" id="KW-0670">Pyruvate</keyword>
<dbReference type="CDD" id="cd00377">
    <property type="entry name" value="ICL_PEPM"/>
    <property type="match status" value="1"/>
</dbReference>
<dbReference type="InterPro" id="IPR015813">
    <property type="entry name" value="Pyrv/PenolPyrv_kinase-like_dom"/>
</dbReference>
<dbReference type="EMBL" id="CP007536">
    <property type="protein sequence ID" value="AIC14641.1"/>
    <property type="molecule type" value="Genomic_DNA"/>
</dbReference>
<evidence type="ECO:0000313" key="2">
    <source>
        <dbReference type="Proteomes" id="UP000027093"/>
    </source>
</evidence>
<dbReference type="PANTHER" id="PTHR42905">
    <property type="entry name" value="PHOSPHOENOLPYRUVATE CARBOXYLASE"/>
    <property type="match status" value="1"/>
</dbReference>
<proteinExistence type="predicted"/>
<reference evidence="1 2" key="1">
    <citation type="journal article" date="2014" name="Int. J. Syst. Evol. Microbiol.">
        <title>Nitrososphaera viennensis gen. nov., sp. nov., an aerobic and mesophilic, ammonia-oxidizing archaeon from soil and a member of the archaeal phylum Thaumarchaeota.</title>
        <authorList>
            <person name="Stieglmeier M."/>
            <person name="Klingl A."/>
            <person name="Alves R.J."/>
            <person name="Rittmann S.K."/>
            <person name="Melcher M."/>
            <person name="Leisch N."/>
            <person name="Schleper C."/>
        </authorList>
    </citation>
    <scope>NUCLEOTIDE SEQUENCE [LARGE SCALE GENOMIC DNA]</scope>
    <source>
        <strain evidence="1">EN76</strain>
    </source>
</reference>
<evidence type="ECO:0000313" key="1">
    <source>
        <dbReference type="EMBL" id="AIC14641.1"/>
    </source>
</evidence>
<dbReference type="EC" id="4.1.3.1" evidence="1"/>
<dbReference type="STRING" id="926571.NVIE_004460"/>
<protein>
    <submittedName>
        <fullName evidence="1">Putative isocitrate lyase /carboxyphosphonoenolpyruvate phosphonomutase</fullName>
        <ecNumber evidence="1">4.1.3.1</ecNumber>
    </submittedName>
</protein>
<dbReference type="SUPFAM" id="SSF51621">
    <property type="entry name" value="Phosphoenolpyruvate/pyruvate domain"/>
    <property type="match status" value="1"/>
</dbReference>
<dbReference type="FunFam" id="3.20.20.60:FF:000009">
    <property type="entry name" value="2-methylisocitrate lyase"/>
    <property type="match status" value="1"/>
</dbReference>
<dbReference type="PROSITE" id="PS00161">
    <property type="entry name" value="ISOCITRATE_LYASE"/>
    <property type="match status" value="1"/>
</dbReference>
<dbReference type="InterPro" id="IPR040442">
    <property type="entry name" value="Pyrv_kinase-like_dom_sf"/>
</dbReference>
<dbReference type="GO" id="GO:0004451">
    <property type="term" value="F:isocitrate lyase activity"/>
    <property type="evidence" value="ECO:0007669"/>
    <property type="project" value="UniProtKB-EC"/>
</dbReference>
<organism evidence="1 2">
    <name type="scientific">Nitrososphaera viennensis EN76</name>
    <dbReference type="NCBI Taxonomy" id="926571"/>
    <lineage>
        <taxon>Archaea</taxon>
        <taxon>Nitrososphaerota</taxon>
        <taxon>Nitrososphaeria</taxon>
        <taxon>Nitrososphaerales</taxon>
        <taxon>Nitrososphaeraceae</taxon>
        <taxon>Nitrososphaera</taxon>
    </lineage>
</organism>
<name>A0A060HM36_9ARCH</name>
<dbReference type="Proteomes" id="UP000027093">
    <property type="component" value="Chromosome"/>
</dbReference>
<dbReference type="AlphaFoldDB" id="A0A060HM36"/>
<dbReference type="KEGG" id="nvn:NVIE_004460"/>
<dbReference type="HOGENOM" id="CLU_027389_3_2_2"/>
<sequence>MLSHSQMQKPRSLREQLEDKNRIIVLPGVFDALSARIAEQVGFEAMFQTGYGSSAALLGMPDFGFLNAGETVDNARRIIRAVSVPVLVDADTGYGNPLNAWRLVRDLEALGAAGIFLEDQIWPKRCGHMVGKDVIPKDDYLPKLKAAVEARKSKDFIIVARTDARAPLGLDEAIERGKAYRKAGADVIFVEAPRSVQELKKVANEIDAPLVANMIEDGVTPNLTGQELLKLGYRIAVWPLSGLYSATYAMREVFSELKKTSYTRKTRKMMVTFKDFNEFVDLQKYMNLEKRYS</sequence>
<gene>
    <name evidence="1" type="ORF">NVIE_004460</name>
</gene>
<accession>A0A060HM36</accession>
<keyword evidence="1" id="KW-0456">Lyase</keyword>
<dbReference type="Pfam" id="PF13714">
    <property type="entry name" value="PEP_mutase"/>
    <property type="match status" value="1"/>
</dbReference>
<dbReference type="PANTHER" id="PTHR42905:SF5">
    <property type="entry name" value="CARBOXYVINYL-CARBOXYPHOSPHONATE PHOSPHORYLMUTASE, CHLOROPLASTIC"/>
    <property type="match status" value="1"/>
</dbReference>
<dbReference type="InterPro" id="IPR018523">
    <property type="entry name" value="Isocitrate_lyase_ph_CS"/>
</dbReference>
<dbReference type="InterPro" id="IPR039556">
    <property type="entry name" value="ICL/PEPM"/>
</dbReference>
<dbReference type="Gene3D" id="3.20.20.60">
    <property type="entry name" value="Phosphoenolpyruvate-binding domains"/>
    <property type="match status" value="1"/>
</dbReference>